<sequence>MKEQLQKAWNEGYDLQKAITASRGSVFEEKTTFTKMLDAVEVGNGIKCAGFITIMCMQYGVRFPSEIRTISECRDNWKAVAKSYIFGIMGENRVEELDAK</sequence>
<organism evidence="1 2">
    <name type="scientific">Bacillus cereus</name>
    <dbReference type="NCBI Taxonomy" id="1396"/>
    <lineage>
        <taxon>Bacteria</taxon>
        <taxon>Bacillati</taxon>
        <taxon>Bacillota</taxon>
        <taxon>Bacilli</taxon>
        <taxon>Bacillales</taxon>
        <taxon>Bacillaceae</taxon>
        <taxon>Bacillus</taxon>
        <taxon>Bacillus cereus group</taxon>
    </lineage>
</organism>
<dbReference type="PATRIC" id="fig|1396.539.peg.4863"/>
<evidence type="ECO:0000313" key="1">
    <source>
        <dbReference type="EMBL" id="KZD34049.1"/>
    </source>
</evidence>
<dbReference type="AlphaFoldDB" id="A0A164ESZ8"/>
<evidence type="ECO:0000313" key="2">
    <source>
        <dbReference type="Proteomes" id="UP000076501"/>
    </source>
</evidence>
<reference evidence="1 2" key="1">
    <citation type="submission" date="2015-09" db="EMBL/GenBank/DDBJ databases">
        <title>Bacillus cereus food isolates.</title>
        <authorList>
            <person name="Boekhorst J."/>
        </authorList>
    </citation>
    <scope>NUCLEOTIDE SEQUENCE [LARGE SCALE GENOMIC DNA]</scope>
    <source>
        <strain evidence="1 2">B4082</strain>
    </source>
</reference>
<comment type="caution">
    <text evidence="1">The sequence shown here is derived from an EMBL/GenBank/DDBJ whole genome shotgun (WGS) entry which is preliminary data.</text>
</comment>
<protein>
    <submittedName>
        <fullName evidence="1">Uncharacterized protein</fullName>
    </submittedName>
</protein>
<accession>A0A164ESZ8</accession>
<dbReference type="RefSeq" id="WP_063223206.1">
    <property type="nucleotide sequence ID" value="NZ_JAEHBS010000036.1"/>
</dbReference>
<gene>
    <name evidence="1" type="ORF">B4082_3174</name>
</gene>
<name>A0A164ESZ8_BACCE</name>
<dbReference type="EMBL" id="LJKA01000045">
    <property type="protein sequence ID" value="KZD34049.1"/>
    <property type="molecule type" value="Genomic_DNA"/>
</dbReference>
<proteinExistence type="predicted"/>
<dbReference type="Proteomes" id="UP000076501">
    <property type="component" value="Unassembled WGS sequence"/>
</dbReference>